<protein>
    <recommendedName>
        <fullName evidence="4">Atg6 BARA domain-containing protein</fullName>
    </recommendedName>
</protein>
<feature type="coiled-coil region" evidence="1">
    <location>
        <begin position="173"/>
        <end position="234"/>
    </location>
</feature>
<dbReference type="Proteomes" id="UP000030763">
    <property type="component" value="Unassembled WGS sequence"/>
</dbReference>
<dbReference type="EMBL" id="HG720943">
    <property type="protein sequence ID" value="CDJ59881.1"/>
    <property type="molecule type" value="Genomic_DNA"/>
</dbReference>
<name>U6M768_EIMMA</name>
<evidence type="ECO:0000256" key="1">
    <source>
        <dbReference type="SAM" id="Coils"/>
    </source>
</evidence>
<dbReference type="GeneID" id="25334484"/>
<evidence type="ECO:0008006" key="4">
    <source>
        <dbReference type="Google" id="ProtNLM"/>
    </source>
</evidence>
<evidence type="ECO:0000313" key="3">
    <source>
        <dbReference type="Proteomes" id="UP000030763"/>
    </source>
</evidence>
<dbReference type="VEuPathDB" id="ToxoDB:EMWEY_00004980"/>
<gene>
    <name evidence="2" type="ORF">EMWEY_00004980</name>
</gene>
<accession>U6M768</accession>
<organism evidence="2 3">
    <name type="scientific">Eimeria maxima</name>
    <name type="common">Coccidian parasite</name>
    <dbReference type="NCBI Taxonomy" id="5804"/>
    <lineage>
        <taxon>Eukaryota</taxon>
        <taxon>Sar</taxon>
        <taxon>Alveolata</taxon>
        <taxon>Apicomplexa</taxon>
        <taxon>Conoidasida</taxon>
        <taxon>Coccidia</taxon>
        <taxon>Eucoccidiorida</taxon>
        <taxon>Eimeriorina</taxon>
        <taxon>Eimeriidae</taxon>
        <taxon>Eimeria</taxon>
    </lineage>
</organism>
<dbReference type="RefSeq" id="XP_013336526.1">
    <property type="nucleotide sequence ID" value="XM_013481072.1"/>
</dbReference>
<sequence length="297" mass="32800">MESPNSPLQPLPRASFVCENCSRHVVVVLDSSFHSSNTTLQTSKQSKTEVSLAANAEDPLPLQFHCVDEGQFHRSGATTTPLDDGAATCAPLQRPLQHQLQHQLQPPVPSANESCRSPLSSCVPSLYADPADTSGASVSVDEGVGADSGMMYPLCAACLDADIAEVEPSTAHEKRLIRKYERALRRLQRLSTARAQEEVATDAATSTLAQLRQLEEEERKLEAEISVIEASTAQKEAQKRAVVAELAELHMWHAEFWLLYTNHWLRMMRHGEVNCETCFHVRFAVAESNAFYAIFRA</sequence>
<dbReference type="AlphaFoldDB" id="U6M768"/>
<keyword evidence="3" id="KW-1185">Reference proteome</keyword>
<reference evidence="2" key="1">
    <citation type="submission" date="2013-10" db="EMBL/GenBank/DDBJ databases">
        <title>Genomic analysis of the causative agents of coccidiosis in chickens.</title>
        <authorList>
            <person name="Reid A.J."/>
            <person name="Blake D."/>
            <person name="Billington K."/>
            <person name="Browne H."/>
            <person name="Dunn M."/>
            <person name="Hung S."/>
            <person name="Kawahara F."/>
            <person name="Miranda-Saavedra D."/>
            <person name="Mourier T."/>
            <person name="Nagra H."/>
            <person name="Otto T.D."/>
            <person name="Rawlings N."/>
            <person name="Sanchez A."/>
            <person name="Sanders M."/>
            <person name="Subramaniam C."/>
            <person name="Tay Y."/>
            <person name="Dear P."/>
            <person name="Doerig C."/>
            <person name="Gruber A."/>
            <person name="Parkinson J."/>
            <person name="Shirley M."/>
            <person name="Wan K.L."/>
            <person name="Berriman M."/>
            <person name="Tomley F."/>
            <person name="Pain A."/>
        </authorList>
    </citation>
    <scope>NUCLEOTIDE SEQUENCE [LARGE SCALE GENOMIC DNA]</scope>
    <source>
        <strain evidence="2">Weybridge</strain>
    </source>
</reference>
<keyword evidence="1" id="KW-0175">Coiled coil</keyword>
<dbReference type="OrthoDB" id="20368at2759"/>
<evidence type="ECO:0000313" key="2">
    <source>
        <dbReference type="EMBL" id="CDJ59881.1"/>
    </source>
</evidence>
<proteinExistence type="predicted"/>
<reference evidence="2" key="2">
    <citation type="submission" date="2013-10" db="EMBL/GenBank/DDBJ databases">
        <authorList>
            <person name="Aslett M."/>
        </authorList>
    </citation>
    <scope>NUCLEOTIDE SEQUENCE [LARGE SCALE GENOMIC DNA]</scope>
    <source>
        <strain evidence="2">Weybridge</strain>
    </source>
</reference>